<dbReference type="GO" id="GO:0048015">
    <property type="term" value="P:phosphatidylinositol-mediated signaling"/>
    <property type="evidence" value="ECO:0007669"/>
    <property type="project" value="TreeGrafter"/>
</dbReference>
<dbReference type="InterPro" id="IPR001192">
    <property type="entry name" value="PI-PLC_fam"/>
</dbReference>
<keyword evidence="20" id="KW-1185">Reference proteome</keyword>
<keyword evidence="7 12" id="KW-0443">Lipid metabolism</keyword>
<keyword evidence="6 15" id="KW-0175">Coiled coil</keyword>
<dbReference type="PANTHER" id="PTHR10336:SF10">
    <property type="entry name" value="1-PHOSPHATIDYLINOSITOL 4,5-BISPHOSPHATE PHOSPHODIESTERASE BETA-2"/>
    <property type="match status" value="1"/>
</dbReference>
<evidence type="ECO:0000256" key="1">
    <source>
        <dbReference type="ARBA" id="ARBA00022553"/>
    </source>
</evidence>
<dbReference type="GO" id="GO:0007186">
    <property type="term" value="P:G protein-coupled receptor signaling pathway"/>
    <property type="evidence" value="ECO:0007669"/>
    <property type="project" value="TreeGrafter"/>
</dbReference>
<dbReference type="Pfam" id="PF00387">
    <property type="entry name" value="PI-PLC-Y"/>
    <property type="match status" value="1"/>
</dbReference>
<evidence type="ECO:0000256" key="11">
    <source>
        <dbReference type="ARBA" id="ARBA00062585"/>
    </source>
</evidence>
<dbReference type="Pfam" id="PF22631">
    <property type="entry name" value="PLCB1-4-like_EFh"/>
    <property type="match status" value="1"/>
</dbReference>
<dbReference type="Gene3D" id="3.20.20.190">
    <property type="entry name" value="Phosphatidylinositol (PI) phosphodiesterase"/>
    <property type="match status" value="1"/>
</dbReference>
<evidence type="ECO:0000256" key="7">
    <source>
        <dbReference type="ARBA" id="ARBA00023098"/>
    </source>
</evidence>
<feature type="compositionally biased region" description="Basic residues" evidence="16">
    <location>
        <begin position="989"/>
        <end position="1005"/>
    </location>
</feature>
<dbReference type="InterPro" id="IPR017946">
    <property type="entry name" value="PLC-like_Pdiesterase_TIM-brl"/>
</dbReference>
<evidence type="ECO:0000256" key="9">
    <source>
        <dbReference type="ARBA" id="ARBA00023674"/>
    </source>
</evidence>
<dbReference type="InterPro" id="IPR001711">
    <property type="entry name" value="PLipase_C_Pinositol-sp_Y"/>
</dbReference>
<evidence type="ECO:0000313" key="19">
    <source>
        <dbReference type="EMBL" id="KAJ7344860.1"/>
    </source>
</evidence>
<feature type="domain" description="C2" evidence="17">
    <location>
        <begin position="713"/>
        <end position="841"/>
    </location>
</feature>
<feature type="domain" description="PI-PLC Y-box" evidence="18">
    <location>
        <begin position="597"/>
        <end position="713"/>
    </location>
</feature>
<dbReference type="OrthoDB" id="269822at2759"/>
<dbReference type="InterPro" id="IPR053945">
    <property type="entry name" value="PLCB1-4-like_EFh"/>
</dbReference>
<name>A0A9Q0Y608_9SAUR</name>
<evidence type="ECO:0000256" key="8">
    <source>
        <dbReference type="ARBA" id="ARBA00023224"/>
    </source>
</evidence>
<dbReference type="EMBL" id="JAPFRF010000001">
    <property type="protein sequence ID" value="KAJ7344860.1"/>
    <property type="molecule type" value="Genomic_DNA"/>
</dbReference>
<evidence type="ECO:0000256" key="16">
    <source>
        <dbReference type="SAM" id="MobiDB-lite"/>
    </source>
</evidence>
<evidence type="ECO:0000256" key="10">
    <source>
        <dbReference type="ARBA" id="ARBA00023726"/>
    </source>
</evidence>
<protein>
    <recommendedName>
        <fullName evidence="12">1-phosphatidylinositol 4,5-bisphosphate phosphodiesterase</fullName>
        <ecNumber evidence="12">3.1.4.11</ecNumber>
    </recommendedName>
</protein>
<dbReference type="InterPro" id="IPR000008">
    <property type="entry name" value="C2_dom"/>
</dbReference>
<dbReference type="InterPro" id="IPR016280">
    <property type="entry name" value="PLC-beta"/>
</dbReference>
<dbReference type="AlphaFoldDB" id="A0A9Q0Y608"/>
<dbReference type="Pfam" id="PF08703">
    <property type="entry name" value="PLC-beta_C"/>
    <property type="match status" value="1"/>
</dbReference>
<keyword evidence="4 14" id="KW-0106">Calcium</keyword>
<organism evidence="19 20">
    <name type="scientific">Phrynocephalus forsythii</name>
    <dbReference type="NCBI Taxonomy" id="171643"/>
    <lineage>
        <taxon>Eukaryota</taxon>
        <taxon>Metazoa</taxon>
        <taxon>Chordata</taxon>
        <taxon>Craniata</taxon>
        <taxon>Vertebrata</taxon>
        <taxon>Euteleostomi</taxon>
        <taxon>Lepidosauria</taxon>
        <taxon>Squamata</taxon>
        <taxon>Bifurcata</taxon>
        <taxon>Unidentata</taxon>
        <taxon>Episquamata</taxon>
        <taxon>Toxicofera</taxon>
        <taxon>Iguania</taxon>
        <taxon>Acrodonta</taxon>
        <taxon>Agamidae</taxon>
        <taxon>Agaminae</taxon>
        <taxon>Phrynocephalus</taxon>
    </lineage>
</organism>
<evidence type="ECO:0000256" key="14">
    <source>
        <dbReference type="PIRSR" id="PIRSR000956-2"/>
    </source>
</evidence>
<dbReference type="GO" id="GO:0005509">
    <property type="term" value="F:calcium ion binding"/>
    <property type="evidence" value="ECO:0007669"/>
    <property type="project" value="UniProtKB-UniRule"/>
</dbReference>
<dbReference type="InterPro" id="IPR014815">
    <property type="entry name" value="PLC-beta_C"/>
</dbReference>
<reference evidence="19" key="1">
    <citation type="journal article" date="2023" name="DNA Res.">
        <title>Chromosome-level genome assembly of Phrynocephalus forsythii using third-generation DNA sequencing and Hi-C analysis.</title>
        <authorList>
            <person name="Qi Y."/>
            <person name="Zhao W."/>
            <person name="Zhao Y."/>
            <person name="Niu C."/>
            <person name="Cao S."/>
            <person name="Zhang Y."/>
        </authorList>
    </citation>
    <scope>NUCLEOTIDE SEQUENCE</scope>
    <source>
        <tissue evidence="19">Muscle</tissue>
    </source>
</reference>
<keyword evidence="8 12" id="KW-0807">Transducer</keyword>
<sequence>MSQHFLCSVKAVCFLKEPRESPVRRRRRSRGQQKHSQRQESSVCHGKDLTAKMSVLSPILIPPEIKEYMTKGERFIKWDDDSTNASPVILRVDSRGFYLYWTFQSKEMEFLDITSIRDTRVGKFAKIPKSQKLREVFNLDFPDNNFFLKTLTVVSGPDMVDLTFHNFVSYKENVGKDWADDILAIVRNPFTYNACRYTFLEKILVKLKMQLNNQGKIPVRNIFQMFPADRKRVEAALNACHLPTGKNDGINPEDFPESVYKTFLMNLCPRTEIDEIFTSHHSKAKPYMTKDHLTKFINKKQRDSHLNDMLFPPAKPQQVQGLIDKYEPSGMNIQRGQLSPEGMVWFLCGPENSIVSQEKLLLYQDMSQPLSHYFINSSHNTYLTAGQFSGISSPEMYRQSLLMGCRCVELDCWKGRPPDEEPIITHGFTMTSEILFKDAIEAIAESAFKTSPYPVILSFENHVDSPKQQAKMAEYCRTIFGDMLLTEPLENFPLKPGVPLPSPQDLMGKILIKNKKNQFISGENQDTQKKGKSPEEEASGSDQPTSSDGESTDRACEAAEEVPELEEDLGNLDEEEIKKLQSDEGTAGLEVTAYEEMSSLVNYIQPIKFESFEISAKKNRSYVVSSFTEIKAYELLTKSPIQFVDYNKRQMSRIYPKGTRMDSSNYMPQMFWNVGCQMVALNFQTTDVPMQQNMALFEFNGQSGYLLKHAFMRRPDKQFDPFSVDRIDVVVASTLSITIISGQFLSERSVRSYVEVELFGLPGDPKRRYRTKLTPNANSINPVWKEDAFVFEKILMPELASLRIVALEEGGKFIGHRIIPITAVRTGYHHVCLRSESNMPLTMPSLFVYIEMKDYVPDSWADLTMALSNPIKFFNAHDKKSLKSQEANAEQSDPQVSRSTASLTTNGLATITGTYSTPPSNGPAGNVSKTVEEPQTASMEELQQTKAFGKLLKRQEKELKELERKAIKLREELLQKYAILFTELVGQPGKKKGPGPPKAPRKKSCRLTMDESRSPGDAAESSDSRILELKEKLEEELIQLGEEQYDGIRKKKEQHVTEQIAKIIELAREKQASELKALKESSESNTKEMKKKLEAKRVDKIQTMAKNTTDKVAQERLKREINNAHIQEVVQAVKQMNEKQNRYQQLLEAKQTASLEKIKEKEHELQQEAFVEYEEKVKALSAEVQELVRSCAKVCFPLEADKAKEEALDATSEGDQVLPEELQQNNLTPKAVRHETENDVEDDESIGHQVSRL</sequence>
<feature type="region of interest" description="Disordered" evidence="16">
    <location>
        <begin position="1204"/>
        <end position="1253"/>
    </location>
</feature>
<comment type="caution">
    <text evidence="19">The sequence shown here is derived from an EMBL/GenBank/DDBJ whole genome shotgun (WGS) entry which is preliminary data.</text>
</comment>
<dbReference type="SUPFAM" id="SSF47473">
    <property type="entry name" value="EF-hand"/>
    <property type="match status" value="1"/>
</dbReference>
<dbReference type="Proteomes" id="UP001142489">
    <property type="component" value="Unassembled WGS sequence"/>
</dbReference>
<dbReference type="Pfam" id="PF00168">
    <property type="entry name" value="C2"/>
    <property type="match status" value="1"/>
</dbReference>
<dbReference type="PROSITE" id="PS50007">
    <property type="entry name" value="PIPLC_X_DOMAIN"/>
    <property type="match status" value="1"/>
</dbReference>
<feature type="region of interest" description="Disordered" evidence="16">
    <location>
        <begin position="23"/>
        <end position="44"/>
    </location>
</feature>
<dbReference type="InterPro" id="IPR011992">
    <property type="entry name" value="EF-hand-dom_pair"/>
</dbReference>
<dbReference type="GO" id="GO:0005737">
    <property type="term" value="C:cytoplasm"/>
    <property type="evidence" value="ECO:0007669"/>
    <property type="project" value="TreeGrafter"/>
</dbReference>
<feature type="coiled-coil region" evidence="15">
    <location>
        <begin position="945"/>
        <end position="979"/>
    </location>
</feature>
<keyword evidence="3 12" id="KW-0378">Hydrolase</keyword>
<dbReference type="GO" id="GO:0004435">
    <property type="term" value="F:phosphatidylinositol-4,5-bisphosphate phospholipase C activity"/>
    <property type="evidence" value="ECO:0007669"/>
    <property type="project" value="UniProtKB-UniRule"/>
</dbReference>
<feature type="region of interest" description="Disordered" evidence="16">
    <location>
        <begin position="521"/>
        <end position="565"/>
    </location>
</feature>
<feature type="active site" evidence="13">
    <location>
        <position position="426"/>
    </location>
</feature>
<feature type="compositionally biased region" description="Polar residues" evidence="16">
    <location>
        <begin position="540"/>
        <end position="549"/>
    </location>
</feature>
<evidence type="ECO:0000256" key="12">
    <source>
        <dbReference type="PIRNR" id="PIRNR000956"/>
    </source>
</evidence>
<dbReference type="GO" id="GO:0016042">
    <property type="term" value="P:lipid catabolic process"/>
    <property type="evidence" value="ECO:0007669"/>
    <property type="project" value="UniProtKB-KW"/>
</dbReference>
<dbReference type="InterPro" id="IPR028403">
    <property type="entry name" value="PLC-beta2_cat"/>
</dbReference>
<feature type="compositionally biased region" description="Basic residues" evidence="16">
    <location>
        <begin position="24"/>
        <end position="36"/>
    </location>
</feature>
<dbReference type="PANTHER" id="PTHR10336">
    <property type="entry name" value="PHOSPHOINOSITIDE-SPECIFIC PHOSPHOLIPASE C FAMILY PROTEIN"/>
    <property type="match status" value="1"/>
</dbReference>
<accession>A0A9Q0Y608</accession>
<comment type="subunit">
    <text evidence="11">Interacts with RAC1. Forms a complex composed of at least WDR26, a G-beta:gamma unit, and PLCB2.</text>
</comment>
<dbReference type="Gene3D" id="2.30.29.240">
    <property type="match status" value="1"/>
</dbReference>
<evidence type="ECO:0000313" key="20">
    <source>
        <dbReference type="Proteomes" id="UP001142489"/>
    </source>
</evidence>
<dbReference type="Pfam" id="PF00388">
    <property type="entry name" value="PI-PLC-X"/>
    <property type="match status" value="1"/>
</dbReference>
<dbReference type="Gene3D" id="1.20.1230.10">
    <property type="entry name" value="Phospholipase C beta, distal C-terminal domain"/>
    <property type="match status" value="1"/>
</dbReference>
<evidence type="ECO:0000256" key="6">
    <source>
        <dbReference type="ARBA" id="ARBA00023054"/>
    </source>
</evidence>
<dbReference type="EC" id="3.1.4.11" evidence="12"/>
<dbReference type="InterPro" id="IPR046969">
    <property type="entry name" value="PLCbeta2_EF"/>
</dbReference>
<dbReference type="GO" id="GO:0051209">
    <property type="term" value="P:release of sequestered calcium ion into cytosol"/>
    <property type="evidence" value="ECO:0007669"/>
    <property type="project" value="TreeGrafter"/>
</dbReference>
<comment type="catalytic activity">
    <reaction evidence="9">
        <text>a 1,2-diacyl-sn-glycero-3-phospho-(1D-myo-inositol-4,5-bisphosphate) + H2O = 1D-myo-inositol 1,4,5-trisphosphate + a 1,2-diacyl-sn-glycerol + H(+)</text>
        <dbReference type="Rhea" id="RHEA:33179"/>
        <dbReference type="ChEBI" id="CHEBI:15377"/>
        <dbReference type="ChEBI" id="CHEBI:15378"/>
        <dbReference type="ChEBI" id="CHEBI:17815"/>
        <dbReference type="ChEBI" id="CHEBI:58456"/>
        <dbReference type="ChEBI" id="CHEBI:203600"/>
        <dbReference type="EC" id="3.1.4.11"/>
    </reaction>
    <physiologicalReaction direction="left-to-right" evidence="9">
        <dbReference type="Rhea" id="RHEA:33180"/>
    </physiologicalReaction>
</comment>
<keyword evidence="1" id="KW-0597">Phosphoprotein</keyword>
<dbReference type="SMART" id="SM00239">
    <property type="entry name" value="C2"/>
    <property type="match status" value="1"/>
</dbReference>
<feature type="binding site" evidence="14">
    <location>
        <position position="460"/>
    </location>
    <ligand>
        <name>Ca(2+)</name>
        <dbReference type="ChEBI" id="CHEBI:29108"/>
    </ligand>
</feature>
<comment type="catalytic activity">
    <reaction evidence="10">
        <text>a 1,2-diacyl-sn-glycero-3-phospho-(1D-myo-inositol) + H2O = 1D-myo-inositol 1-phosphate + a 1,2-diacyl-sn-glycerol + H(+)</text>
        <dbReference type="Rhea" id="RHEA:43484"/>
        <dbReference type="ChEBI" id="CHEBI:15377"/>
        <dbReference type="ChEBI" id="CHEBI:15378"/>
        <dbReference type="ChEBI" id="CHEBI:17815"/>
        <dbReference type="ChEBI" id="CHEBI:57880"/>
        <dbReference type="ChEBI" id="CHEBI:58433"/>
    </reaction>
    <physiologicalReaction direction="left-to-right" evidence="10">
        <dbReference type="Rhea" id="RHEA:43485"/>
    </physiologicalReaction>
</comment>
<evidence type="ECO:0000256" key="3">
    <source>
        <dbReference type="ARBA" id="ARBA00022801"/>
    </source>
</evidence>
<dbReference type="PIRSF" id="PIRSF000956">
    <property type="entry name" value="PLC-beta"/>
    <property type="match status" value="1"/>
</dbReference>
<evidence type="ECO:0000256" key="4">
    <source>
        <dbReference type="ARBA" id="ARBA00022837"/>
    </source>
</evidence>
<dbReference type="SUPFAM" id="SSF51695">
    <property type="entry name" value="PLC-like phosphodiesterases"/>
    <property type="match status" value="1"/>
</dbReference>
<feature type="binding site" evidence="14">
    <location>
        <position position="409"/>
    </location>
    <ligand>
        <name>Ca(2+)</name>
        <dbReference type="ChEBI" id="CHEBI:29108"/>
    </ligand>
</feature>
<dbReference type="InterPro" id="IPR042531">
    <property type="entry name" value="PLC-beta_C_sf"/>
</dbReference>
<dbReference type="CDD" id="cd16209">
    <property type="entry name" value="EFh_PI-PLCbeta2"/>
    <property type="match status" value="1"/>
</dbReference>
<evidence type="ECO:0000256" key="2">
    <source>
        <dbReference type="ARBA" id="ARBA00022723"/>
    </source>
</evidence>
<dbReference type="Pfam" id="PF17787">
    <property type="entry name" value="PH_14"/>
    <property type="match status" value="1"/>
</dbReference>
<dbReference type="GO" id="GO:0046488">
    <property type="term" value="P:phosphatidylinositol metabolic process"/>
    <property type="evidence" value="ECO:0007669"/>
    <property type="project" value="TreeGrafter"/>
</dbReference>
<keyword evidence="5 12" id="KW-0442">Lipid degradation</keyword>
<dbReference type="CDD" id="cd08624">
    <property type="entry name" value="PI-PLCc_beta2"/>
    <property type="match status" value="1"/>
</dbReference>
<dbReference type="Gene3D" id="2.60.40.150">
    <property type="entry name" value="C2 domain"/>
    <property type="match status" value="1"/>
</dbReference>
<dbReference type="SMART" id="SM00148">
    <property type="entry name" value="PLCXc"/>
    <property type="match status" value="1"/>
</dbReference>
<dbReference type="PRINTS" id="PR00390">
    <property type="entry name" value="PHPHLIPASEC"/>
</dbReference>
<dbReference type="CDD" id="cd13361">
    <property type="entry name" value="PH_PLC_beta"/>
    <property type="match status" value="1"/>
</dbReference>
<dbReference type="InterPro" id="IPR037862">
    <property type="entry name" value="PLC-beta_PH"/>
</dbReference>
<dbReference type="CDD" id="cd00275">
    <property type="entry name" value="C2_PLC_like"/>
    <property type="match status" value="1"/>
</dbReference>
<dbReference type="SUPFAM" id="SSF69989">
    <property type="entry name" value="C-terminal domain of PLC-beta"/>
    <property type="match status" value="1"/>
</dbReference>
<feature type="coiled-coil region" evidence="15">
    <location>
        <begin position="1126"/>
        <end position="1190"/>
    </location>
</feature>
<dbReference type="SUPFAM" id="SSF50729">
    <property type="entry name" value="PH domain-like"/>
    <property type="match status" value="1"/>
</dbReference>
<evidence type="ECO:0000256" key="5">
    <source>
        <dbReference type="ARBA" id="ARBA00022963"/>
    </source>
</evidence>
<keyword evidence="2 14" id="KW-0479">Metal-binding</keyword>
<dbReference type="PROSITE" id="PS50008">
    <property type="entry name" value="PIPLC_Y_DOMAIN"/>
    <property type="match status" value="1"/>
</dbReference>
<feature type="active site" evidence="13">
    <location>
        <position position="379"/>
    </location>
</feature>
<evidence type="ECO:0000259" key="17">
    <source>
        <dbReference type="PROSITE" id="PS50004"/>
    </source>
</evidence>
<evidence type="ECO:0000256" key="13">
    <source>
        <dbReference type="PIRSR" id="PIRSR000956-1"/>
    </source>
</evidence>
<dbReference type="FunFam" id="2.60.40.150:FF:000105">
    <property type="entry name" value="1-phosphatidylinositol 4,5-bisphosphate phosphodiesterase"/>
    <property type="match status" value="1"/>
</dbReference>
<feature type="binding site" evidence="14">
    <location>
        <position position="380"/>
    </location>
    <ligand>
        <name>Ca(2+)</name>
        <dbReference type="ChEBI" id="CHEBI:29108"/>
    </ligand>
</feature>
<evidence type="ECO:0000259" key="18">
    <source>
        <dbReference type="PROSITE" id="PS50008"/>
    </source>
</evidence>
<dbReference type="SUPFAM" id="SSF49562">
    <property type="entry name" value="C2 domain (Calcium/lipid-binding domain, CaLB)"/>
    <property type="match status" value="1"/>
</dbReference>
<gene>
    <name evidence="19" type="ORF">JRQ81_000810</name>
</gene>
<dbReference type="InterPro" id="IPR035892">
    <property type="entry name" value="C2_domain_sf"/>
</dbReference>
<dbReference type="SMART" id="SM00149">
    <property type="entry name" value="PLCYc"/>
    <property type="match status" value="1"/>
</dbReference>
<dbReference type="Gene3D" id="1.10.238.10">
    <property type="entry name" value="EF-hand"/>
    <property type="match status" value="1"/>
</dbReference>
<feature type="region of interest" description="Disordered" evidence="16">
    <location>
        <begin position="986"/>
        <end position="1024"/>
    </location>
</feature>
<dbReference type="InterPro" id="IPR000909">
    <property type="entry name" value="PLipase_C_PInositol-sp_X_dom"/>
</dbReference>
<feature type="compositionally biased region" description="Basic and acidic residues" evidence="16">
    <location>
        <begin position="526"/>
        <end position="535"/>
    </location>
</feature>
<dbReference type="FunFam" id="1.10.238.10:FF:000024">
    <property type="entry name" value="1-phosphatidylinositol 4,5-bisphosphate phosphodiesterase"/>
    <property type="match status" value="1"/>
</dbReference>
<proteinExistence type="predicted"/>
<comment type="cofactor">
    <cofactor evidence="14">
        <name>Ca(2+)</name>
        <dbReference type="ChEBI" id="CHEBI:29108"/>
    </cofactor>
    <text evidence="14">Binds 1 Ca(2+) ion per subunit.</text>
</comment>
<dbReference type="PROSITE" id="PS50004">
    <property type="entry name" value="C2"/>
    <property type="match status" value="1"/>
</dbReference>
<feature type="binding site" evidence="14">
    <location>
        <position position="411"/>
    </location>
    <ligand>
        <name>Ca(2+)</name>
        <dbReference type="ChEBI" id="CHEBI:29108"/>
    </ligand>
</feature>
<evidence type="ECO:0000256" key="15">
    <source>
        <dbReference type="SAM" id="Coils"/>
    </source>
</evidence>
<dbReference type="FunFam" id="2.30.29.240:FF:000002">
    <property type="entry name" value="1-phosphatidylinositol 4,5-bisphosphate phosphodiesterase"/>
    <property type="match status" value="1"/>
</dbReference>